<dbReference type="GO" id="GO:0045490">
    <property type="term" value="P:pectin catabolic process"/>
    <property type="evidence" value="ECO:0007669"/>
    <property type="project" value="TreeGrafter"/>
</dbReference>
<dbReference type="PANTHER" id="PTHR34983">
    <property type="entry name" value="ARABINOGALACTAN ENDO-BETA-1,4-GALACTANASE A"/>
    <property type="match status" value="1"/>
</dbReference>
<dbReference type="GO" id="GO:0031218">
    <property type="term" value="F:arabinogalactan endo-1,4-beta-galactosidase activity"/>
    <property type="evidence" value="ECO:0007669"/>
    <property type="project" value="UniProtKB-EC"/>
</dbReference>
<gene>
    <name evidence="5" type="ORF">FHS18_004467</name>
</gene>
<feature type="signal peptide" evidence="4">
    <location>
        <begin position="1"/>
        <end position="29"/>
    </location>
</feature>
<accession>A0A7W5B1Y7</accession>
<dbReference type="RefSeq" id="WP_246427827.1">
    <property type="nucleotide sequence ID" value="NZ_JACHXK010000012.1"/>
</dbReference>
<keyword evidence="4" id="KW-0732">Signal</keyword>
<dbReference type="InterPro" id="IPR011683">
    <property type="entry name" value="Glyco_hydro_53"/>
</dbReference>
<dbReference type="Proteomes" id="UP000570361">
    <property type="component" value="Unassembled WGS sequence"/>
</dbReference>
<dbReference type="SUPFAM" id="SSF51445">
    <property type="entry name" value="(Trans)glycosidases"/>
    <property type="match status" value="1"/>
</dbReference>
<comment type="catalytic activity">
    <reaction evidence="4">
        <text>The enzyme specifically hydrolyzes (1-&gt;4)-beta-D-galactosidic linkages in type I arabinogalactans.</text>
        <dbReference type="EC" id="3.2.1.89"/>
    </reaction>
</comment>
<keyword evidence="6" id="KW-1185">Reference proteome</keyword>
<dbReference type="Gene3D" id="3.20.20.80">
    <property type="entry name" value="Glycosidases"/>
    <property type="match status" value="1"/>
</dbReference>
<dbReference type="EMBL" id="JACHXK010000012">
    <property type="protein sequence ID" value="MBB3112366.1"/>
    <property type="molecule type" value="Genomic_DNA"/>
</dbReference>
<comment type="caution">
    <text evidence="5">The sequence shown here is derived from an EMBL/GenBank/DDBJ whole genome shotgun (WGS) entry which is preliminary data.</text>
</comment>
<evidence type="ECO:0000256" key="3">
    <source>
        <dbReference type="ARBA" id="ARBA00023295"/>
    </source>
</evidence>
<dbReference type="GO" id="GO:0015926">
    <property type="term" value="F:glucosidase activity"/>
    <property type="evidence" value="ECO:0007669"/>
    <property type="project" value="InterPro"/>
</dbReference>
<organism evidence="5 6">
    <name type="scientific">Paenibacillus phyllosphaerae</name>
    <dbReference type="NCBI Taxonomy" id="274593"/>
    <lineage>
        <taxon>Bacteria</taxon>
        <taxon>Bacillati</taxon>
        <taxon>Bacillota</taxon>
        <taxon>Bacilli</taxon>
        <taxon>Bacillales</taxon>
        <taxon>Paenibacillaceae</taxon>
        <taxon>Paenibacillus</taxon>
    </lineage>
</organism>
<dbReference type="EC" id="3.2.1.89" evidence="4"/>
<comment type="similarity">
    <text evidence="1 4">Belongs to the glycosyl hydrolase 53 family.</text>
</comment>
<dbReference type="Pfam" id="PF07745">
    <property type="entry name" value="Glyco_hydro_53"/>
    <property type="match status" value="1"/>
</dbReference>
<keyword evidence="3 4" id="KW-0326">Glycosidase</keyword>
<name>A0A7W5B1Y7_9BACL</name>
<evidence type="ECO:0000313" key="6">
    <source>
        <dbReference type="Proteomes" id="UP000570361"/>
    </source>
</evidence>
<dbReference type="InterPro" id="IPR017853">
    <property type="entry name" value="GH"/>
</dbReference>
<evidence type="ECO:0000256" key="4">
    <source>
        <dbReference type="RuleBase" id="RU361192"/>
    </source>
</evidence>
<dbReference type="PANTHER" id="PTHR34983:SF2">
    <property type="entry name" value="ENDO-BETA-1,4-GALACTANASE"/>
    <property type="match status" value="1"/>
</dbReference>
<protein>
    <recommendedName>
        <fullName evidence="4">Arabinogalactan endo-beta-1,4-galactanase</fullName>
        <ecNumber evidence="4">3.2.1.89</ecNumber>
    </recommendedName>
</protein>
<evidence type="ECO:0000256" key="2">
    <source>
        <dbReference type="ARBA" id="ARBA00022801"/>
    </source>
</evidence>
<reference evidence="5 6" key="1">
    <citation type="submission" date="2020-08" db="EMBL/GenBank/DDBJ databases">
        <title>Genomic Encyclopedia of Type Strains, Phase III (KMG-III): the genomes of soil and plant-associated and newly described type strains.</title>
        <authorList>
            <person name="Whitman W."/>
        </authorList>
    </citation>
    <scope>NUCLEOTIDE SEQUENCE [LARGE SCALE GENOMIC DNA]</scope>
    <source>
        <strain evidence="5 6">CECT 5862</strain>
    </source>
</reference>
<proteinExistence type="inferred from homology"/>
<keyword evidence="2 4" id="KW-0378">Hydrolase</keyword>
<dbReference type="AlphaFoldDB" id="A0A7W5B1Y7"/>
<evidence type="ECO:0000256" key="1">
    <source>
        <dbReference type="ARBA" id="ARBA00010687"/>
    </source>
</evidence>
<evidence type="ECO:0000313" key="5">
    <source>
        <dbReference type="EMBL" id="MBB3112366.1"/>
    </source>
</evidence>
<dbReference type="Gene3D" id="2.60.120.260">
    <property type="entry name" value="Galactose-binding domain-like"/>
    <property type="match status" value="1"/>
</dbReference>
<sequence>MKKWLKASGMLAVAVTLMFPSFGSRTAEAAGDFIWGADVSMLHEVEQKGGKFYEGGVQKDALQILSANGMNYVRLRLWVDPYDSQGNPYGGGTNDLATTIALAQRAKAKGMGVMLDFQLSDFWADPGTQTKPKAWQNLTYTQLKTTVHDYTQSVITAMKAQNVMPAIVQMGNETSAGVLWDDGKVGGGIDDFTQLGELLSAGIDGVNDALSTGEDIEIILHLDHGGDNSLYTWWFDSIVAEGVDFDIIGLSYYPFWHGTMGELSYNLNDISKRYDKDVMIVETAYGFTLDDGDGLGNVFYTTEESVGGYPATPAGQAAYMRDLREIVEDVPNDRGRGIFWWEPAWLPVTGANWGTAEGAAYNSDTGLLSNPWDNQTLFDFNGNALSSLSVFSETSPTNLLTNGSFEANGYTSTPTGWSVWANTTSNLSAIKTEQPGVTGDYKLTHWLATAYTASTYQTKTGLANGTYSLTAWVLNSGGQNAAYMYAKNYGGTELQTSLPVSTSSWMKVRIDNIQVTNGQIQIGFYSNANANNWLNIDNVKLYKTN</sequence>
<feature type="chain" id="PRO_5031597797" description="Arabinogalactan endo-beta-1,4-galactanase" evidence="4">
    <location>
        <begin position="30"/>
        <end position="545"/>
    </location>
</feature>